<feature type="region of interest" description="Disordered" evidence="1">
    <location>
        <begin position="89"/>
        <end position="110"/>
    </location>
</feature>
<dbReference type="Proteomes" id="UP001165135">
    <property type="component" value="Unassembled WGS sequence"/>
</dbReference>
<protein>
    <submittedName>
        <fullName evidence="2">Uncharacterized protein</fullName>
    </submittedName>
</protein>
<reference evidence="2" key="1">
    <citation type="submission" date="2023-03" db="EMBL/GenBank/DDBJ databases">
        <title>Actinoallomurus iriomotensis NBRC 103681.</title>
        <authorList>
            <person name="Ichikawa N."/>
            <person name="Sato H."/>
            <person name="Tonouchi N."/>
        </authorList>
    </citation>
    <scope>NUCLEOTIDE SEQUENCE</scope>
    <source>
        <strain evidence="2">NBRC 103681</strain>
    </source>
</reference>
<evidence type="ECO:0000313" key="2">
    <source>
        <dbReference type="EMBL" id="GLY73364.1"/>
    </source>
</evidence>
<accession>A0A9W6RD19</accession>
<gene>
    <name evidence="2" type="ORF">Airi01_016310</name>
</gene>
<dbReference type="AlphaFoldDB" id="A0A9W6RD19"/>
<dbReference type="EMBL" id="BSTJ01000001">
    <property type="protein sequence ID" value="GLY73364.1"/>
    <property type="molecule type" value="Genomic_DNA"/>
</dbReference>
<evidence type="ECO:0000256" key="1">
    <source>
        <dbReference type="SAM" id="MobiDB-lite"/>
    </source>
</evidence>
<evidence type="ECO:0000313" key="3">
    <source>
        <dbReference type="Proteomes" id="UP001165135"/>
    </source>
</evidence>
<proteinExistence type="predicted"/>
<name>A0A9W6RD19_9ACTN</name>
<organism evidence="2 3">
    <name type="scientific">Actinoallomurus iriomotensis</name>
    <dbReference type="NCBI Taxonomy" id="478107"/>
    <lineage>
        <taxon>Bacteria</taxon>
        <taxon>Bacillati</taxon>
        <taxon>Actinomycetota</taxon>
        <taxon>Actinomycetes</taxon>
        <taxon>Streptosporangiales</taxon>
        <taxon>Thermomonosporaceae</taxon>
        <taxon>Actinoallomurus</taxon>
    </lineage>
</organism>
<sequence length="110" mass="11752">MPADRKGDIDVYAGGRTSDLRLITELCRESAKRGLNVSMSDARPAAVIRTGTAPSWWITVDASGEFFEWRGAGFRHPVTDPAGAAASIARRVGTPGAAEPRRTNPVGEDQ</sequence>
<dbReference type="RefSeq" id="WP_285618649.1">
    <property type="nucleotide sequence ID" value="NZ_BSTJ01000001.1"/>
</dbReference>
<comment type="caution">
    <text evidence="2">The sequence shown here is derived from an EMBL/GenBank/DDBJ whole genome shotgun (WGS) entry which is preliminary data.</text>
</comment>